<keyword evidence="3" id="KW-1185">Reference proteome</keyword>
<comment type="caution">
    <text evidence="2">The sequence shown here is derived from an EMBL/GenBank/DDBJ whole genome shotgun (WGS) entry which is preliminary data.</text>
</comment>
<sequence>MRISSGTVTSIVIQRGGSSGGDGEVVSTLYCPCWVVKVKTRSVVGVGVVSGATVGRNAGPHGGPHDPRPSCRTGLGRHSREGRGERIHKTPPSRCAAFQLAGAAKEAMDWLGRQVHAVMIQ</sequence>
<organism evidence="2 3">
    <name type="scientific">Portunus trituberculatus</name>
    <name type="common">Swimming crab</name>
    <name type="synonym">Neptunus trituberculatus</name>
    <dbReference type="NCBI Taxonomy" id="210409"/>
    <lineage>
        <taxon>Eukaryota</taxon>
        <taxon>Metazoa</taxon>
        <taxon>Ecdysozoa</taxon>
        <taxon>Arthropoda</taxon>
        <taxon>Crustacea</taxon>
        <taxon>Multicrustacea</taxon>
        <taxon>Malacostraca</taxon>
        <taxon>Eumalacostraca</taxon>
        <taxon>Eucarida</taxon>
        <taxon>Decapoda</taxon>
        <taxon>Pleocyemata</taxon>
        <taxon>Brachyura</taxon>
        <taxon>Eubrachyura</taxon>
        <taxon>Portunoidea</taxon>
        <taxon>Portunidae</taxon>
        <taxon>Portuninae</taxon>
        <taxon>Portunus</taxon>
    </lineage>
</organism>
<accession>A0A5B7DR75</accession>
<feature type="region of interest" description="Disordered" evidence="1">
    <location>
        <begin position="54"/>
        <end position="92"/>
    </location>
</feature>
<protein>
    <submittedName>
        <fullName evidence="2">Uncharacterized protein</fullName>
    </submittedName>
</protein>
<evidence type="ECO:0000313" key="2">
    <source>
        <dbReference type="EMBL" id="MPC23627.1"/>
    </source>
</evidence>
<proteinExistence type="predicted"/>
<gene>
    <name evidence="2" type="ORF">E2C01_016685</name>
</gene>
<reference evidence="2 3" key="1">
    <citation type="submission" date="2019-05" db="EMBL/GenBank/DDBJ databases">
        <title>Another draft genome of Portunus trituberculatus and its Hox gene families provides insights of decapod evolution.</title>
        <authorList>
            <person name="Jeong J.-H."/>
            <person name="Song I."/>
            <person name="Kim S."/>
            <person name="Choi T."/>
            <person name="Kim D."/>
            <person name="Ryu S."/>
            <person name="Kim W."/>
        </authorList>
    </citation>
    <scope>NUCLEOTIDE SEQUENCE [LARGE SCALE GENOMIC DNA]</scope>
    <source>
        <tissue evidence="2">Muscle</tissue>
    </source>
</reference>
<name>A0A5B7DR75_PORTR</name>
<evidence type="ECO:0000256" key="1">
    <source>
        <dbReference type="SAM" id="MobiDB-lite"/>
    </source>
</evidence>
<feature type="compositionally biased region" description="Basic and acidic residues" evidence="1">
    <location>
        <begin position="78"/>
        <end position="88"/>
    </location>
</feature>
<dbReference type="EMBL" id="VSRR010001233">
    <property type="protein sequence ID" value="MPC23627.1"/>
    <property type="molecule type" value="Genomic_DNA"/>
</dbReference>
<evidence type="ECO:0000313" key="3">
    <source>
        <dbReference type="Proteomes" id="UP000324222"/>
    </source>
</evidence>
<dbReference type="Proteomes" id="UP000324222">
    <property type="component" value="Unassembled WGS sequence"/>
</dbReference>
<dbReference type="AlphaFoldDB" id="A0A5B7DR75"/>